<evidence type="ECO:0000313" key="3">
    <source>
        <dbReference type="EMBL" id="KHF41814.1"/>
    </source>
</evidence>
<dbReference type="Proteomes" id="UP000030832">
    <property type="component" value="Unassembled WGS sequence"/>
</dbReference>
<dbReference type="InterPro" id="IPR022932">
    <property type="entry name" value="YjcG"/>
</dbReference>
<dbReference type="NCBIfam" id="NF010223">
    <property type="entry name" value="PRK13679.1"/>
    <property type="match status" value="1"/>
</dbReference>
<feature type="short sequence motif" description="HXTX 1" evidence="2">
    <location>
        <begin position="34"/>
        <end position="37"/>
    </location>
</feature>
<dbReference type="EMBL" id="JRJU01000001">
    <property type="protein sequence ID" value="KHF41814.1"/>
    <property type="molecule type" value="Genomic_DNA"/>
</dbReference>
<keyword evidence="1 2" id="KW-0378">Hydrolase</keyword>
<dbReference type="InterPro" id="IPR050580">
    <property type="entry name" value="2H_phosphoesterase_YjcG-like"/>
</dbReference>
<dbReference type="AlphaFoldDB" id="A0A0B0IP26"/>
<dbReference type="EC" id="3.1.-.-" evidence="2"/>
<dbReference type="PANTHER" id="PTHR40037:SF1">
    <property type="entry name" value="PHOSPHOESTERASE SAOUHSC_00951-RELATED"/>
    <property type="match status" value="1"/>
</dbReference>
<evidence type="ECO:0000256" key="1">
    <source>
        <dbReference type="ARBA" id="ARBA00022801"/>
    </source>
</evidence>
<sequence>MNYGIALFPSKELQDHANSYRMRYDSHYSLIPPHITIKETFEVSEDELPSIVSTLREIAKNAEPAFIDIYKVDTFYPQSNTIFFKIREHESLTNLYQALHDDPFSANDKYGFIPHVTIGQDLSSQEHSDIVGQLKMKKIEHQETINRIQLLYQLENGSWTVYETFHLGKDV</sequence>
<evidence type="ECO:0000313" key="4">
    <source>
        <dbReference type="Proteomes" id="UP000030832"/>
    </source>
</evidence>
<dbReference type="SUPFAM" id="SSF55144">
    <property type="entry name" value="LigT-like"/>
    <property type="match status" value="1"/>
</dbReference>
<dbReference type="STRING" id="333138.LQ50_00500"/>
<feature type="active site" description="Proton donor" evidence="2">
    <location>
        <position position="34"/>
    </location>
</feature>
<reference evidence="3 4" key="1">
    <citation type="submission" date="2014-09" db="EMBL/GenBank/DDBJ databases">
        <title>Genome sequencing and annotation of Bacillus Okhensis strain Kh10-101T.</title>
        <authorList>
            <person name="Prakash J.S."/>
        </authorList>
    </citation>
    <scope>NUCLEOTIDE SEQUENCE [LARGE SCALE GENOMIC DNA]</scope>
    <source>
        <strain evidence="4">Kh10-101T</strain>
    </source>
</reference>
<gene>
    <name evidence="3" type="ORF">LQ50_00500</name>
</gene>
<protein>
    <recommendedName>
        <fullName evidence="2">Putative phosphoesterase LQ50_00500</fullName>
        <ecNumber evidence="2">3.1.-.-</ecNumber>
    </recommendedName>
</protein>
<dbReference type="Pfam" id="PF13563">
    <property type="entry name" value="2_5_RNA_ligase2"/>
    <property type="match status" value="1"/>
</dbReference>
<feature type="short sequence motif" description="HXTX 2" evidence="2">
    <location>
        <begin position="115"/>
        <end position="118"/>
    </location>
</feature>
<dbReference type="HAMAP" id="MF_01444">
    <property type="entry name" value="2H_phosphoesterase_YjcG"/>
    <property type="match status" value="1"/>
</dbReference>
<dbReference type="PANTHER" id="PTHR40037">
    <property type="entry name" value="PHOSPHOESTERASE YJCG-RELATED"/>
    <property type="match status" value="1"/>
</dbReference>
<dbReference type="OrthoDB" id="1524661at2"/>
<dbReference type="Gene3D" id="3.90.1140.10">
    <property type="entry name" value="Cyclic phosphodiesterase"/>
    <property type="match status" value="1"/>
</dbReference>
<dbReference type="RefSeq" id="WP_034624930.1">
    <property type="nucleotide sequence ID" value="NZ_JRJU01000001.1"/>
</dbReference>
<organism evidence="3 4">
    <name type="scientific">Halalkalibacter okhensis</name>
    <dbReference type="NCBI Taxonomy" id="333138"/>
    <lineage>
        <taxon>Bacteria</taxon>
        <taxon>Bacillati</taxon>
        <taxon>Bacillota</taxon>
        <taxon>Bacilli</taxon>
        <taxon>Bacillales</taxon>
        <taxon>Bacillaceae</taxon>
        <taxon>Halalkalibacter</taxon>
    </lineage>
</organism>
<name>A0A0B0IP26_9BACI</name>
<dbReference type="GO" id="GO:0016788">
    <property type="term" value="F:hydrolase activity, acting on ester bonds"/>
    <property type="evidence" value="ECO:0007669"/>
    <property type="project" value="UniProtKB-UniRule"/>
</dbReference>
<keyword evidence="4" id="KW-1185">Reference proteome</keyword>
<comment type="similarity">
    <text evidence="2">Belongs to the 2H phosphoesterase superfamily. YjcG family.</text>
</comment>
<feature type="active site" description="Proton acceptor" evidence="2">
    <location>
        <position position="115"/>
    </location>
</feature>
<proteinExistence type="inferred from homology"/>
<accession>A0A0B0IP26</accession>
<dbReference type="InterPro" id="IPR009097">
    <property type="entry name" value="Cyclic_Pdiesterase"/>
</dbReference>
<evidence type="ECO:0000256" key="2">
    <source>
        <dbReference type="HAMAP-Rule" id="MF_01444"/>
    </source>
</evidence>
<dbReference type="eggNOG" id="COG1514">
    <property type="taxonomic scope" value="Bacteria"/>
</dbReference>
<comment type="caution">
    <text evidence="3">The sequence shown here is derived from an EMBL/GenBank/DDBJ whole genome shotgun (WGS) entry which is preliminary data.</text>
</comment>